<sequence length="299" mass="35263">MNSGRAGRNYMLNQNYDEDQNIQGIPRLPQYPIPDRMQMEVASYYPSFPYWREPQEISISHERPSGPPQMYYYSPANTNSYDEYEHYQQECQEEAVLYPFYGPIRKYHGENYIGSGSSLWKTIYNLIAQRDRENSQFYNNNNERTLMASEACNGSFKPLNKVCEDLCKQQKSPSHPVTSSSHELDTFENLKSRLPDQKVTERPFKIIRKRIPKQAPKQKSNRRSRKRKSRLSAPRKQRGANRARTTRKRERTTKDPRPVRKNLNDQELKVKYGNLRRSQRKPKLDKEDGNEETNNAKTA</sequence>
<dbReference type="EMBL" id="CAMPGE010022485">
    <property type="protein sequence ID" value="CAI2380523.1"/>
    <property type="molecule type" value="Genomic_DNA"/>
</dbReference>
<proteinExistence type="predicted"/>
<gene>
    <name evidence="2" type="ORF">ECRASSUSDP1_LOCUS21959</name>
</gene>
<evidence type="ECO:0000313" key="3">
    <source>
        <dbReference type="Proteomes" id="UP001295684"/>
    </source>
</evidence>
<evidence type="ECO:0000313" key="2">
    <source>
        <dbReference type="EMBL" id="CAI2380523.1"/>
    </source>
</evidence>
<evidence type="ECO:0000256" key="1">
    <source>
        <dbReference type="SAM" id="MobiDB-lite"/>
    </source>
</evidence>
<dbReference type="Proteomes" id="UP001295684">
    <property type="component" value="Unassembled WGS sequence"/>
</dbReference>
<dbReference type="AlphaFoldDB" id="A0AAD1XX74"/>
<feature type="compositionally biased region" description="Basic residues" evidence="1">
    <location>
        <begin position="219"/>
        <end position="251"/>
    </location>
</feature>
<comment type="caution">
    <text evidence="2">The sequence shown here is derived from an EMBL/GenBank/DDBJ whole genome shotgun (WGS) entry which is preliminary data.</text>
</comment>
<feature type="compositionally biased region" description="Polar residues" evidence="1">
    <location>
        <begin position="170"/>
        <end position="181"/>
    </location>
</feature>
<accession>A0AAD1XX74</accession>
<organism evidence="2 3">
    <name type="scientific">Euplotes crassus</name>
    <dbReference type="NCBI Taxonomy" id="5936"/>
    <lineage>
        <taxon>Eukaryota</taxon>
        <taxon>Sar</taxon>
        <taxon>Alveolata</taxon>
        <taxon>Ciliophora</taxon>
        <taxon>Intramacronucleata</taxon>
        <taxon>Spirotrichea</taxon>
        <taxon>Hypotrichia</taxon>
        <taxon>Euplotida</taxon>
        <taxon>Euplotidae</taxon>
        <taxon>Moneuplotes</taxon>
    </lineage>
</organism>
<reference evidence="2" key="1">
    <citation type="submission" date="2023-07" db="EMBL/GenBank/DDBJ databases">
        <authorList>
            <consortium name="AG Swart"/>
            <person name="Singh M."/>
            <person name="Singh A."/>
            <person name="Seah K."/>
            <person name="Emmerich C."/>
        </authorList>
    </citation>
    <scope>NUCLEOTIDE SEQUENCE</scope>
    <source>
        <strain evidence="2">DP1</strain>
    </source>
</reference>
<feature type="region of interest" description="Disordered" evidence="1">
    <location>
        <begin position="170"/>
        <end position="299"/>
    </location>
</feature>
<keyword evidence="3" id="KW-1185">Reference proteome</keyword>
<feature type="compositionally biased region" description="Basic and acidic residues" evidence="1">
    <location>
        <begin position="252"/>
        <end position="270"/>
    </location>
</feature>
<feature type="compositionally biased region" description="Basic and acidic residues" evidence="1">
    <location>
        <begin position="182"/>
        <end position="204"/>
    </location>
</feature>
<protein>
    <submittedName>
        <fullName evidence="2">Uncharacterized protein</fullName>
    </submittedName>
</protein>
<name>A0AAD1XX74_EUPCR</name>